<reference evidence="7" key="1">
    <citation type="submission" date="2019-10" db="EMBL/GenBank/DDBJ databases">
        <title>Draft genome sequence of Panacibacter sp. KCS-6.</title>
        <authorList>
            <person name="Yim K.J."/>
        </authorList>
    </citation>
    <scope>NUCLEOTIDE SEQUENCE</scope>
    <source>
        <strain evidence="7">KCS-6</strain>
    </source>
</reference>
<feature type="domain" description="Thioredoxin" evidence="6">
    <location>
        <begin position="21"/>
        <end position="156"/>
    </location>
</feature>
<dbReference type="InterPro" id="IPR000866">
    <property type="entry name" value="AhpC/TSA"/>
</dbReference>
<feature type="chain" id="PRO_5035187663" evidence="5">
    <location>
        <begin position="20"/>
        <end position="156"/>
    </location>
</feature>
<gene>
    <name evidence="7" type="ORF">GD597_05825</name>
</gene>
<keyword evidence="4" id="KW-0676">Redox-active center</keyword>
<dbReference type="AlphaFoldDB" id="A0A8J8FBI8"/>
<keyword evidence="2" id="KW-0201">Cytochrome c-type biogenesis</keyword>
<dbReference type="Gene3D" id="3.40.30.10">
    <property type="entry name" value="Glutaredoxin"/>
    <property type="match status" value="1"/>
</dbReference>
<evidence type="ECO:0000259" key="6">
    <source>
        <dbReference type="PROSITE" id="PS51352"/>
    </source>
</evidence>
<dbReference type="RefSeq" id="WP_171606903.1">
    <property type="nucleotide sequence ID" value="NZ_WHPF01000004.1"/>
</dbReference>
<proteinExistence type="predicted"/>
<feature type="signal peptide" evidence="5">
    <location>
        <begin position="1"/>
        <end position="19"/>
    </location>
</feature>
<keyword evidence="3" id="KW-1015">Disulfide bond</keyword>
<evidence type="ECO:0000256" key="2">
    <source>
        <dbReference type="ARBA" id="ARBA00022748"/>
    </source>
</evidence>
<dbReference type="InterPro" id="IPR050553">
    <property type="entry name" value="Thioredoxin_ResA/DsbE_sf"/>
</dbReference>
<dbReference type="GO" id="GO:0017004">
    <property type="term" value="P:cytochrome complex assembly"/>
    <property type="evidence" value="ECO:0007669"/>
    <property type="project" value="UniProtKB-KW"/>
</dbReference>
<dbReference type="Proteomes" id="UP000598971">
    <property type="component" value="Unassembled WGS sequence"/>
</dbReference>
<dbReference type="GO" id="GO:0030313">
    <property type="term" value="C:cell envelope"/>
    <property type="evidence" value="ECO:0007669"/>
    <property type="project" value="UniProtKB-SubCell"/>
</dbReference>
<protein>
    <submittedName>
        <fullName evidence="7">Redoxin domain-containing protein</fullName>
    </submittedName>
</protein>
<evidence type="ECO:0000256" key="5">
    <source>
        <dbReference type="SAM" id="SignalP"/>
    </source>
</evidence>
<comment type="subcellular location">
    <subcellularLocation>
        <location evidence="1">Cell envelope</location>
    </subcellularLocation>
</comment>
<dbReference type="SUPFAM" id="SSF52833">
    <property type="entry name" value="Thioredoxin-like"/>
    <property type="match status" value="1"/>
</dbReference>
<dbReference type="PANTHER" id="PTHR42852:SF6">
    <property type="entry name" value="THIOL:DISULFIDE INTERCHANGE PROTEIN DSBE"/>
    <property type="match status" value="1"/>
</dbReference>
<sequence length="156" mass="17326">MQKLSLLLIASLVFSFSYAQPAVGANAKEISLPNAAGKTISLSSLKGKMVLIDFWASWCGPCRRTVPSLKKIYSAYHSKGFEVYSISLDNDANDWKLAMKEDKISWPSVLDIKGDYAGPWEVNFIPNTFLLDTKGKILAINPSHQELEKMLKDGLK</sequence>
<dbReference type="Pfam" id="PF00578">
    <property type="entry name" value="AhpC-TSA"/>
    <property type="match status" value="1"/>
</dbReference>
<dbReference type="PANTHER" id="PTHR42852">
    <property type="entry name" value="THIOL:DISULFIDE INTERCHANGE PROTEIN DSBE"/>
    <property type="match status" value="1"/>
</dbReference>
<dbReference type="InterPro" id="IPR017937">
    <property type="entry name" value="Thioredoxin_CS"/>
</dbReference>
<evidence type="ECO:0000256" key="4">
    <source>
        <dbReference type="ARBA" id="ARBA00023284"/>
    </source>
</evidence>
<dbReference type="EMBL" id="WHPF01000004">
    <property type="protein sequence ID" value="NNV54971.1"/>
    <property type="molecule type" value="Genomic_DNA"/>
</dbReference>
<evidence type="ECO:0000313" key="7">
    <source>
        <dbReference type="EMBL" id="NNV54971.1"/>
    </source>
</evidence>
<dbReference type="InterPro" id="IPR036249">
    <property type="entry name" value="Thioredoxin-like_sf"/>
</dbReference>
<evidence type="ECO:0000256" key="1">
    <source>
        <dbReference type="ARBA" id="ARBA00004196"/>
    </source>
</evidence>
<accession>A0A8J8FBI8</accession>
<evidence type="ECO:0000256" key="3">
    <source>
        <dbReference type="ARBA" id="ARBA00023157"/>
    </source>
</evidence>
<comment type="caution">
    <text evidence="7">The sequence shown here is derived from an EMBL/GenBank/DDBJ whole genome shotgun (WGS) entry which is preliminary data.</text>
</comment>
<dbReference type="GO" id="GO:0016491">
    <property type="term" value="F:oxidoreductase activity"/>
    <property type="evidence" value="ECO:0007669"/>
    <property type="project" value="InterPro"/>
</dbReference>
<keyword evidence="5" id="KW-0732">Signal</keyword>
<evidence type="ECO:0000313" key="8">
    <source>
        <dbReference type="Proteomes" id="UP000598971"/>
    </source>
</evidence>
<keyword evidence="8" id="KW-1185">Reference proteome</keyword>
<dbReference type="PROSITE" id="PS51352">
    <property type="entry name" value="THIOREDOXIN_2"/>
    <property type="match status" value="1"/>
</dbReference>
<dbReference type="CDD" id="cd02966">
    <property type="entry name" value="TlpA_like_family"/>
    <property type="match status" value="1"/>
</dbReference>
<name>A0A8J8FBI8_9BACT</name>
<organism evidence="7 8">
    <name type="scientific">Limnovirga soli</name>
    <dbReference type="NCBI Taxonomy" id="2656915"/>
    <lineage>
        <taxon>Bacteria</taxon>
        <taxon>Pseudomonadati</taxon>
        <taxon>Bacteroidota</taxon>
        <taxon>Chitinophagia</taxon>
        <taxon>Chitinophagales</taxon>
        <taxon>Chitinophagaceae</taxon>
        <taxon>Limnovirga</taxon>
    </lineage>
</organism>
<dbReference type="InterPro" id="IPR013766">
    <property type="entry name" value="Thioredoxin_domain"/>
</dbReference>
<dbReference type="PROSITE" id="PS00194">
    <property type="entry name" value="THIOREDOXIN_1"/>
    <property type="match status" value="1"/>
</dbReference>
<dbReference type="GO" id="GO:0016209">
    <property type="term" value="F:antioxidant activity"/>
    <property type="evidence" value="ECO:0007669"/>
    <property type="project" value="InterPro"/>
</dbReference>